<reference evidence="1" key="1">
    <citation type="journal article" date="2020" name="Nature">
        <title>Giant virus diversity and host interactions through global metagenomics.</title>
        <authorList>
            <person name="Schulz F."/>
            <person name="Roux S."/>
            <person name="Paez-Espino D."/>
            <person name="Jungbluth S."/>
            <person name="Walsh D.A."/>
            <person name="Denef V.J."/>
            <person name="McMahon K.D."/>
            <person name="Konstantinidis K.T."/>
            <person name="Eloe-Fadrosh E.A."/>
            <person name="Kyrpides N.C."/>
            <person name="Woyke T."/>
        </authorList>
    </citation>
    <scope>NUCLEOTIDE SEQUENCE</scope>
    <source>
        <strain evidence="1">GVMAG-M-3300009161-30</strain>
    </source>
</reference>
<dbReference type="AlphaFoldDB" id="A0A6C0ETH1"/>
<dbReference type="EMBL" id="MN738944">
    <property type="protein sequence ID" value="QHT32484.1"/>
    <property type="molecule type" value="Genomic_DNA"/>
</dbReference>
<protein>
    <submittedName>
        <fullName evidence="1">Uncharacterized protein</fullName>
    </submittedName>
</protein>
<proteinExistence type="predicted"/>
<organism evidence="1">
    <name type="scientific">viral metagenome</name>
    <dbReference type="NCBI Taxonomy" id="1070528"/>
    <lineage>
        <taxon>unclassified sequences</taxon>
        <taxon>metagenomes</taxon>
        <taxon>organismal metagenomes</taxon>
    </lineage>
</organism>
<sequence>MGRYYFGQISGKFWFGFQNSDDASYFGVNYKHVKNFYSCSCEIEDTDNLAKEIYCTDCYASFEEHKQAMIDEDVELYDDDDSDSTWYTSDSEITYHFDASHIGMVEKKIKICEDLIGDYVNDSSYKIIDDGDEITYDYTTPSNMIGTDIELIARLCLGKQILYCLRKNGECFFTAEL</sequence>
<accession>A0A6C0ETH1</accession>
<name>A0A6C0ETH1_9ZZZZ</name>
<evidence type="ECO:0000313" key="1">
    <source>
        <dbReference type="EMBL" id="QHT32484.1"/>
    </source>
</evidence>